<evidence type="ECO:0000313" key="1">
    <source>
        <dbReference type="EMBL" id="KFE34356.1"/>
    </source>
</evidence>
<keyword evidence="2" id="KW-1185">Reference proteome</keyword>
<dbReference type="RefSeq" id="WP_009574147.1">
    <property type="nucleotide sequence ID" value="NZ_AQRC01000011.1"/>
</dbReference>
<dbReference type="AlphaFoldDB" id="A0A085TUF9"/>
<gene>
    <name evidence="1" type="ORF">DW2_13790</name>
</gene>
<accession>A0A085TUF9</accession>
<organism evidence="1 2">
    <name type="scientific">Thioclava atlantica</name>
    <dbReference type="NCBI Taxonomy" id="1317124"/>
    <lineage>
        <taxon>Bacteria</taxon>
        <taxon>Pseudomonadati</taxon>
        <taxon>Pseudomonadota</taxon>
        <taxon>Alphaproteobacteria</taxon>
        <taxon>Rhodobacterales</taxon>
        <taxon>Paracoccaceae</taxon>
        <taxon>Thioclava</taxon>
    </lineage>
</organism>
<dbReference type="eggNOG" id="ENOG5032RX2">
    <property type="taxonomic scope" value="Bacteria"/>
</dbReference>
<evidence type="ECO:0000313" key="2">
    <source>
        <dbReference type="Proteomes" id="UP000028607"/>
    </source>
</evidence>
<dbReference type="Proteomes" id="UP000028607">
    <property type="component" value="Unassembled WGS sequence"/>
</dbReference>
<protein>
    <submittedName>
        <fullName evidence="1">Uncharacterized protein</fullName>
    </submittedName>
</protein>
<comment type="caution">
    <text evidence="1">The sequence shown here is derived from an EMBL/GenBank/DDBJ whole genome shotgun (WGS) entry which is preliminary data.</text>
</comment>
<proteinExistence type="predicted"/>
<dbReference type="STRING" id="1317124.DW2_13790"/>
<name>A0A085TUF9_9RHOB</name>
<reference evidence="1 2" key="2">
    <citation type="journal article" date="2015" name="Antonie Van Leeuwenhoek">
        <title>Thioclava indica sp. nov., isolated from surface seawater of the Indian Ocean.</title>
        <authorList>
            <person name="Liu Y."/>
            <person name="Lai Q."/>
            <person name="Du J."/>
            <person name="Xu H."/>
            <person name="Jiang L."/>
            <person name="Shao Z."/>
        </authorList>
    </citation>
    <scope>NUCLEOTIDE SEQUENCE [LARGE SCALE GENOMIC DNA]</scope>
    <source>
        <strain evidence="1 2">13D2W-2</strain>
    </source>
</reference>
<sequence>MRAYADLIRSDFEAYIADVQDYFRCLDAERARAFVEAREVSDDYARFLNALE</sequence>
<dbReference type="EMBL" id="AQRC01000011">
    <property type="protein sequence ID" value="KFE34356.1"/>
    <property type="molecule type" value="Genomic_DNA"/>
</dbReference>
<reference evidence="2" key="1">
    <citation type="submission" date="2013-04" db="EMBL/GenBank/DDBJ databases">
        <title>Thioclava sp. 13D2W-2 Genome Sequencing.</title>
        <authorList>
            <person name="Lai Q."/>
            <person name="Li G."/>
            <person name="Shao Z."/>
        </authorList>
    </citation>
    <scope>NUCLEOTIDE SEQUENCE [LARGE SCALE GENOMIC DNA]</scope>
    <source>
        <strain evidence="2">13D2W-2</strain>
    </source>
</reference>